<dbReference type="Proteomes" id="UP001162164">
    <property type="component" value="Unassembled WGS sequence"/>
</dbReference>
<organism evidence="1 2">
    <name type="scientific">Molorchus minor</name>
    <dbReference type="NCBI Taxonomy" id="1323400"/>
    <lineage>
        <taxon>Eukaryota</taxon>
        <taxon>Metazoa</taxon>
        <taxon>Ecdysozoa</taxon>
        <taxon>Arthropoda</taxon>
        <taxon>Hexapoda</taxon>
        <taxon>Insecta</taxon>
        <taxon>Pterygota</taxon>
        <taxon>Neoptera</taxon>
        <taxon>Endopterygota</taxon>
        <taxon>Coleoptera</taxon>
        <taxon>Polyphaga</taxon>
        <taxon>Cucujiformia</taxon>
        <taxon>Chrysomeloidea</taxon>
        <taxon>Cerambycidae</taxon>
        <taxon>Lamiinae</taxon>
        <taxon>Monochamini</taxon>
        <taxon>Molorchus</taxon>
    </lineage>
</organism>
<reference evidence="1" key="1">
    <citation type="journal article" date="2023" name="Insect Mol. Biol.">
        <title>Genome sequencing provides insights into the evolution of gene families encoding plant cell wall-degrading enzymes in longhorned beetles.</title>
        <authorList>
            <person name="Shin N.R."/>
            <person name="Okamura Y."/>
            <person name="Kirsch R."/>
            <person name="Pauchet Y."/>
        </authorList>
    </citation>
    <scope>NUCLEOTIDE SEQUENCE</scope>
    <source>
        <strain evidence="1">MMC_N1</strain>
    </source>
</reference>
<gene>
    <name evidence="1" type="ORF">NQ317_017443</name>
</gene>
<dbReference type="EMBL" id="JAPWTJ010000931">
    <property type="protein sequence ID" value="KAJ8974793.1"/>
    <property type="molecule type" value="Genomic_DNA"/>
</dbReference>
<comment type="caution">
    <text evidence="1">The sequence shown here is derived from an EMBL/GenBank/DDBJ whole genome shotgun (WGS) entry which is preliminary data.</text>
</comment>
<keyword evidence="2" id="KW-1185">Reference proteome</keyword>
<name>A0ABQ9J9J5_9CUCU</name>
<evidence type="ECO:0000313" key="1">
    <source>
        <dbReference type="EMBL" id="KAJ8974793.1"/>
    </source>
</evidence>
<protein>
    <submittedName>
        <fullName evidence="1">Uncharacterized protein</fullName>
    </submittedName>
</protein>
<accession>A0ABQ9J9J5</accession>
<sequence length="90" mass="9779">MPQHAFDVSDIVSKRTAKSAVFLGSKSSLLKKVDIYWKLQTSMLEVPPNQAAIIFLGIPSDPGVLLLLQAFSTSYILEVVIGLSSTGWLT</sequence>
<evidence type="ECO:0000313" key="2">
    <source>
        <dbReference type="Proteomes" id="UP001162164"/>
    </source>
</evidence>
<proteinExistence type="predicted"/>